<accession>A0A5B7F7D2</accession>
<gene>
    <name evidence="1" type="ORF">E2C01_034563</name>
</gene>
<evidence type="ECO:0000313" key="1">
    <source>
        <dbReference type="EMBL" id="MPC40983.1"/>
    </source>
</evidence>
<comment type="caution">
    <text evidence="1">The sequence shown here is derived from an EMBL/GenBank/DDBJ whole genome shotgun (WGS) entry which is preliminary data.</text>
</comment>
<name>A0A5B7F7D2_PORTR</name>
<protein>
    <submittedName>
        <fullName evidence="1">Uncharacterized protein</fullName>
    </submittedName>
</protein>
<keyword evidence="2" id="KW-1185">Reference proteome</keyword>
<dbReference type="Proteomes" id="UP000324222">
    <property type="component" value="Unassembled WGS sequence"/>
</dbReference>
<dbReference type="EMBL" id="VSRR010004881">
    <property type="protein sequence ID" value="MPC40983.1"/>
    <property type="molecule type" value="Genomic_DNA"/>
</dbReference>
<dbReference type="AlphaFoldDB" id="A0A5B7F7D2"/>
<organism evidence="1 2">
    <name type="scientific">Portunus trituberculatus</name>
    <name type="common">Swimming crab</name>
    <name type="synonym">Neptunus trituberculatus</name>
    <dbReference type="NCBI Taxonomy" id="210409"/>
    <lineage>
        <taxon>Eukaryota</taxon>
        <taxon>Metazoa</taxon>
        <taxon>Ecdysozoa</taxon>
        <taxon>Arthropoda</taxon>
        <taxon>Crustacea</taxon>
        <taxon>Multicrustacea</taxon>
        <taxon>Malacostraca</taxon>
        <taxon>Eumalacostraca</taxon>
        <taxon>Eucarida</taxon>
        <taxon>Decapoda</taxon>
        <taxon>Pleocyemata</taxon>
        <taxon>Brachyura</taxon>
        <taxon>Eubrachyura</taxon>
        <taxon>Portunoidea</taxon>
        <taxon>Portunidae</taxon>
        <taxon>Portuninae</taxon>
        <taxon>Portunus</taxon>
    </lineage>
</organism>
<sequence length="79" mass="8682">MDTYLCKLCDLLVHTEEELRRPLGASLSSPTRPDILDKAQLLPVNNSSWGHLRRNVGDAEATACLATTCDATPKEWNGT</sequence>
<reference evidence="1 2" key="1">
    <citation type="submission" date="2019-05" db="EMBL/GenBank/DDBJ databases">
        <title>Another draft genome of Portunus trituberculatus and its Hox gene families provides insights of decapod evolution.</title>
        <authorList>
            <person name="Jeong J.-H."/>
            <person name="Song I."/>
            <person name="Kim S."/>
            <person name="Choi T."/>
            <person name="Kim D."/>
            <person name="Ryu S."/>
            <person name="Kim W."/>
        </authorList>
    </citation>
    <scope>NUCLEOTIDE SEQUENCE [LARGE SCALE GENOMIC DNA]</scope>
    <source>
        <tissue evidence="1">Muscle</tissue>
    </source>
</reference>
<evidence type="ECO:0000313" key="2">
    <source>
        <dbReference type="Proteomes" id="UP000324222"/>
    </source>
</evidence>
<proteinExistence type="predicted"/>